<evidence type="ECO:0000256" key="1">
    <source>
        <dbReference type="SAM" id="Phobius"/>
    </source>
</evidence>
<dbReference type="Pfam" id="PF04304">
    <property type="entry name" value="DUF454"/>
    <property type="match status" value="1"/>
</dbReference>
<dbReference type="Proteomes" id="UP000783796">
    <property type="component" value="Unassembled WGS sequence"/>
</dbReference>
<keyword evidence="1" id="KW-0812">Transmembrane</keyword>
<dbReference type="InterPro" id="IPR007401">
    <property type="entry name" value="DUF454"/>
</dbReference>
<sequence length="124" mass="14318">MKYIYSVIGFVSVLLGIIGIFLPVLPTTPFLLLAAALFFRSSPRAYKWLTEHPQLGPYIKSFREDKSIPLRIKVISVTTLWVTVVHCIVFIFDTWWLKLFMGVLATCITLYILSFKTRKNKCQD</sequence>
<gene>
    <name evidence="2" type="ORF">H9777_06005</name>
</gene>
<organism evidence="2 3">
    <name type="scientific">Candidatus Phocaeicola faecigallinarum</name>
    <dbReference type="NCBI Taxonomy" id="2838732"/>
    <lineage>
        <taxon>Bacteria</taxon>
        <taxon>Pseudomonadati</taxon>
        <taxon>Bacteroidota</taxon>
        <taxon>Bacteroidia</taxon>
        <taxon>Bacteroidales</taxon>
        <taxon>Bacteroidaceae</taxon>
        <taxon>Phocaeicola</taxon>
    </lineage>
</organism>
<dbReference type="GO" id="GO:0005886">
    <property type="term" value="C:plasma membrane"/>
    <property type="evidence" value="ECO:0007669"/>
    <property type="project" value="TreeGrafter"/>
</dbReference>
<keyword evidence="1" id="KW-1133">Transmembrane helix</keyword>
<evidence type="ECO:0000313" key="2">
    <source>
        <dbReference type="EMBL" id="MBU3837856.1"/>
    </source>
</evidence>
<dbReference type="PIRSF" id="PIRSF016789">
    <property type="entry name" value="DUF454"/>
    <property type="match status" value="1"/>
</dbReference>
<dbReference type="EMBL" id="JAHLFW010000054">
    <property type="protein sequence ID" value="MBU3837856.1"/>
    <property type="molecule type" value="Genomic_DNA"/>
</dbReference>
<accession>A0A948WXA5</accession>
<keyword evidence="1" id="KW-0472">Membrane</keyword>
<feature type="transmembrane region" description="Helical" evidence="1">
    <location>
        <begin position="97"/>
        <end position="115"/>
    </location>
</feature>
<dbReference type="PANTHER" id="PTHR35813:SF1">
    <property type="entry name" value="INNER MEMBRANE PROTEIN YBAN"/>
    <property type="match status" value="1"/>
</dbReference>
<proteinExistence type="predicted"/>
<dbReference type="PANTHER" id="PTHR35813">
    <property type="entry name" value="INNER MEMBRANE PROTEIN YBAN"/>
    <property type="match status" value="1"/>
</dbReference>
<protein>
    <submittedName>
        <fullName evidence="2">YbaN family protein</fullName>
    </submittedName>
</protein>
<comment type="caution">
    <text evidence="2">The sequence shown here is derived from an EMBL/GenBank/DDBJ whole genome shotgun (WGS) entry which is preliminary data.</text>
</comment>
<dbReference type="AlphaFoldDB" id="A0A948WXA5"/>
<feature type="transmembrane region" description="Helical" evidence="1">
    <location>
        <begin position="70"/>
        <end position="91"/>
    </location>
</feature>
<evidence type="ECO:0000313" key="3">
    <source>
        <dbReference type="Proteomes" id="UP000783796"/>
    </source>
</evidence>
<name>A0A948WXA5_9BACT</name>
<reference evidence="2" key="2">
    <citation type="submission" date="2021-04" db="EMBL/GenBank/DDBJ databases">
        <authorList>
            <person name="Gilroy R."/>
        </authorList>
    </citation>
    <scope>NUCLEOTIDE SEQUENCE</scope>
    <source>
        <strain evidence="2">G4-2901</strain>
    </source>
</reference>
<reference evidence="2" key="1">
    <citation type="journal article" date="2021" name="PeerJ">
        <title>Extensive microbial diversity within the chicken gut microbiome revealed by metagenomics and culture.</title>
        <authorList>
            <person name="Gilroy R."/>
            <person name="Ravi A."/>
            <person name="Getino M."/>
            <person name="Pursley I."/>
            <person name="Horton D.L."/>
            <person name="Alikhan N.F."/>
            <person name="Baker D."/>
            <person name="Gharbi K."/>
            <person name="Hall N."/>
            <person name="Watson M."/>
            <person name="Adriaenssens E.M."/>
            <person name="Foster-Nyarko E."/>
            <person name="Jarju S."/>
            <person name="Secka A."/>
            <person name="Antonio M."/>
            <person name="Oren A."/>
            <person name="Chaudhuri R.R."/>
            <person name="La Ragione R."/>
            <person name="Hildebrand F."/>
            <person name="Pallen M.J."/>
        </authorList>
    </citation>
    <scope>NUCLEOTIDE SEQUENCE</scope>
    <source>
        <strain evidence="2">G4-2901</strain>
    </source>
</reference>
<feature type="transmembrane region" description="Helical" evidence="1">
    <location>
        <begin position="6"/>
        <end position="39"/>
    </location>
</feature>